<dbReference type="CDD" id="cd00741">
    <property type="entry name" value="Lipase"/>
    <property type="match status" value="1"/>
</dbReference>
<feature type="compositionally biased region" description="Low complexity" evidence="1">
    <location>
        <begin position="266"/>
        <end position="296"/>
    </location>
</feature>
<name>A0AAX2SBG9_KOCRH</name>
<dbReference type="AlphaFoldDB" id="A0AAX2SBG9"/>
<gene>
    <name evidence="2" type="ORF">E4P33_08605</name>
</gene>
<dbReference type="EMBL" id="SPNK01000008">
    <property type="protein sequence ID" value="TFI00715.1"/>
    <property type="molecule type" value="Genomic_DNA"/>
</dbReference>
<reference evidence="2 3" key="1">
    <citation type="submission" date="2019-03" db="EMBL/GenBank/DDBJ databases">
        <title>Genome Sequencing and Assembly of Various Microbes Isolated from Alder Root Nodule.</title>
        <authorList>
            <person name="Swanson E."/>
            <person name="Sevigny J.L."/>
            <person name="Pesce C."/>
            <person name="Davis I."/>
            <person name="Kleiner V."/>
            <person name="Tisa L."/>
        </authorList>
    </citation>
    <scope>NUCLEOTIDE SEQUENCE [LARGE SCALE GENOMIC DNA]</scope>
    <source>
        <strain evidence="2 3">4R-31</strain>
    </source>
</reference>
<dbReference type="RefSeq" id="WP_029603190.1">
    <property type="nucleotide sequence ID" value="NZ_CABMOG010000009.1"/>
</dbReference>
<sequence length="699" mass="71491">MSPVDGAGRPTHPVPPAHEPRQAASPGGAVTEVRGPAEDLQGELYGDAAAPRPAAEGFESEQDVAAAVDGARETMTVYGGAGAAGGTAVDTDGMRATSGDLSRVASECGEVAAGLTPLAVETQLWALTGEPLLGDAAVMSGLLVTGLLDHAAEVALTARKLEAAAQRYEAAEQVVTGSFTAEQLEAPWPGAGVAFLRDMAGTIEDFEVAFTRAGIDSPESFRDRVHLTLFGVLVRGGGPRGTDAVIRGPGVDDLLDGGLQLAWPDGAAAGSGSTAEDSAAEGASGAAAGPAASTTGRRPTIGQQLRNILVERLSAAGRRMTDGAPAQEPPAADGADISELEVTVAAMAMAVPGAAGVYALYREGRRLNPAERTGAVLRGTVRNLEEDHPLYPARREVFTGITPRSAREHHMTPLPRRPLPAGVRYDGAVPTTVAGTAAALKDAKTMVSGADADGEPVENSTVMVQKATGADGRTAYSVVLTGTEQWSDGPGVHDIKGIGQGMTASPADSLTELPQAQRMAVQALQDAGIRPGDTVVLTGHSLGGIDAAGLAANQEFRSRYDVQAVTTYGAPVGDFAIPAETSVMAVEHVDDLVPTLDGVPNPDGEHRSTVRVSTPYAGALRYKDGPLGTAAHEMNLYVVGAQGISGSGDPTVEAHEHRLAAAVPHGPGVRTETYVYAGWEEHAGLDVEESPAGGAPPVR</sequence>
<dbReference type="Proteomes" id="UP000298017">
    <property type="component" value="Unassembled WGS sequence"/>
</dbReference>
<evidence type="ECO:0008006" key="4">
    <source>
        <dbReference type="Google" id="ProtNLM"/>
    </source>
</evidence>
<accession>A0AAX2SBG9</accession>
<organism evidence="2 3">
    <name type="scientific">Kocuria rhizophila</name>
    <dbReference type="NCBI Taxonomy" id="72000"/>
    <lineage>
        <taxon>Bacteria</taxon>
        <taxon>Bacillati</taxon>
        <taxon>Actinomycetota</taxon>
        <taxon>Actinomycetes</taxon>
        <taxon>Micrococcales</taxon>
        <taxon>Micrococcaceae</taxon>
        <taxon>Kocuria</taxon>
    </lineage>
</organism>
<comment type="caution">
    <text evidence="2">The sequence shown here is derived from an EMBL/GenBank/DDBJ whole genome shotgun (WGS) entry which is preliminary data.</text>
</comment>
<proteinExistence type="predicted"/>
<evidence type="ECO:0000313" key="3">
    <source>
        <dbReference type="Proteomes" id="UP000298017"/>
    </source>
</evidence>
<evidence type="ECO:0000256" key="1">
    <source>
        <dbReference type="SAM" id="MobiDB-lite"/>
    </source>
</evidence>
<protein>
    <recommendedName>
        <fullName evidence="4">Fungal lipase-like domain-containing protein</fullName>
    </recommendedName>
</protein>
<feature type="region of interest" description="Disordered" evidence="1">
    <location>
        <begin position="1"/>
        <end position="44"/>
    </location>
</feature>
<dbReference type="Gene3D" id="3.40.50.1820">
    <property type="entry name" value="alpha/beta hydrolase"/>
    <property type="match status" value="1"/>
</dbReference>
<evidence type="ECO:0000313" key="2">
    <source>
        <dbReference type="EMBL" id="TFI00715.1"/>
    </source>
</evidence>
<keyword evidence="3" id="KW-1185">Reference proteome</keyword>
<dbReference type="InterPro" id="IPR029058">
    <property type="entry name" value="AB_hydrolase_fold"/>
</dbReference>
<dbReference type="SUPFAM" id="SSF53474">
    <property type="entry name" value="alpha/beta-Hydrolases"/>
    <property type="match status" value="1"/>
</dbReference>
<feature type="region of interest" description="Disordered" evidence="1">
    <location>
        <begin position="266"/>
        <end position="301"/>
    </location>
</feature>